<comment type="caution">
    <text evidence="2">The sequence shown here is derived from an EMBL/GenBank/DDBJ whole genome shotgun (WGS) entry which is preliminary data.</text>
</comment>
<dbReference type="InterPro" id="IPR000868">
    <property type="entry name" value="Isochorismatase-like_dom"/>
</dbReference>
<accession>A0A7C3RAG4</accession>
<name>A0A7C3RAG4_ARCFL</name>
<evidence type="ECO:0000313" key="2">
    <source>
        <dbReference type="EMBL" id="HFW31624.1"/>
    </source>
</evidence>
<gene>
    <name evidence="2" type="ORF">ENW66_01530</name>
</gene>
<dbReference type="SUPFAM" id="SSF52499">
    <property type="entry name" value="Isochorismatase-like hydrolases"/>
    <property type="match status" value="1"/>
</dbReference>
<protein>
    <submittedName>
        <fullName evidence="2">Hydrolase</fullName>
    </submittedName>
</protein>
<evidence type="ECO:0000259" key="1">
    <source>
        <dbReference type="Pfam" id="PF00857"/>
    </source>
</evidence>
<dbReference type="CDD" id="cd01012">
    <property type="entry name" value="YcaC_related"/>
    <property type="match status" value="1"/>
</dbReference>
<reference evidence="2" key="1">
    <citation type="journal article" date="2020" name="mSystems">
        <title>Genome- and Community-Level Interaction Insights into Carbon Utilization and Element Cycling Functions of Hydrothermarchaeota in Hydrothermal Sediment.</title>
        <authorList>
            <person name="Zhou Z."/>
            <person name="Liu Y."/>
            <person name="Xu W."/>
            <person name="Pan J."/>
            <person name="Luo Z.H."/>
            <person name="Li M."/>
        </authorList>
    </citation>
    <scope>NUCLEOTIDE SEQUENCE [LARGE SCALE GENOMIC DNA]</scope>
    <source>
        <strain evidence="2">SpSt-87</strain>
    </source>
</reference>
<organism evidence="2">
    <name type="scientific">Archaeoglobus fulgidus</name>
    <dbReference type="NCBI Taxonomy" id="2234"/>
    <lineage>
        <taxon>Archaea</taxon>
        <taxon>Methanobacteriati</taxon>
        <taxon>Methanobacteriota</taxon>
        <taxon>Archaeoglobi</taxon>
        <taxon>Archaeoglobales</taxon>
        <taxon>Archaeoglobaceae</taxon>
        <taxon>Archaeoglobus</taxon>
    </lineage>
</organism>
<sequence length="171" mass="18912">MALVVVDLQEKLAPHIEGIDGILKNTVKLIKALKALEIPILVTEQIKLGKTVDAVADVVKSGPIEKATFSCFKNREFKKRLEDTKAEKVILAGIEAHICILQTAVDLKKAGYDVYVAADCIGSRKSYDKEIAIMRMQSEGIKLTTSESIIYELMETAEHPAFREILEIVKG</sequence>
<dbReference type="GO" id="GO:0016787">
    <property type="term" value="F:hydrolase activity"/>
    <property type="evidence" value="ECO:0007669"/>
    <property type="project" value="UniProtKB-KW"/>
</dbReference>
<dbReference type="Gene3D" id="3.40.50.850">
    <property type="entry name" value="Isochorismatase-like"/>
    <property type="match status" value="1"/>
</dbReference>
<dbReference type="PANTHER" id="PTHR14119:SF3">
    <property type="entry name" value="ISOCHORISMATASE DOMAIN-CONTAINING PROTEIN 2"/>
    <property type="match status" value="1"/>
</dbReference>
<keyword evidence="2" id="KW-0378">Hydrolase</keyword>
<dbReference type="AlphaFoldDB" id="A0A7C3RAG4"/>
<dbReference type="InterPro" id="IPR036380">
    <property type="entry name" value="Isochorismatase-like_sf"/>
</dbReference>
<dbReference type="EMBL" id="DTLB01000007">
    <property type="protein sequence ID" value="HFW31624.1"/>
    <property type="molecule type" value="Genomic_DNA"/>
</dbReference>
<proteinExistence type="predicted"/>
<dbReference type="InterPro" id="IPR050993">
    <property type="entry name" value="Isochorismatase_domain"/>
</dbReference>
<dbReference type="PANTHER" id="PTHR14119">
    <property type="entry name" value="HYDROLASE"/>
    <property type="match status" value="1"/>
</dbReference>
<dbReference type="Pfam" id="PF00857">
    <property type="entry name" value="Isochorismatase"/>
    <property type="match status" value="1"/>
</dbReference>
<feature type="domain" description="Isochorismatase-like" evidence="1">
    <location>
        <begin position="2"/>
        <end position="147"/>
    </location>
</feature>